<gene>
    <name evidence="1" type="ORF">UFOVP1311_65</name>
</gene>
<evidence type="ECO:0000313" key="1">
    <source>
        <dbReference type="EMBL" id="CAB4198258.1"/>
    </source>
</evidence>
<proteinExistence type="predicted"/>
<protein>
    <submittedName>
        <fullName evidence="1">Uncharacterized protein</fullName>
    </submittedName>
</protein>
<accession>A0A6J5RXI5</accession>
<organism evidence="1">
    <name type="scientific">uncultured Caudovirales phage</name>
    <dbReference type="NCBI Taxonomy" id="2100421"/>
    <lineage>
        <taxon>Viruses</taxon>
        <taxon>Duplodnaviria</taxon>
        <taxon>Heunggongvirae</taxon>
        <taxon>Uroviricota</taxon>
        <taxon>Caudoviricetes</taxon>
        <taxon>Peduoviridae</taxon>
        <taxon>Maltschvirus</taxon>
        <taxon>Maltschvirus maltsch</taxon>
    </lineage>
</organism>
<name>A0A6J5RXI5_9CAUD</name>
<sequence>MINPHDNPVILLGDEGTLFDSHDFVTVVSSETGAILYDKNPYRSSISFNYVEDELLVREPKPVIKRKSKCCKCLIF</sequence>
<dbReference type="EMBL" id="LR797257">
    <property type="protein sequence ID" value="CAB4198258.1"/>
    <property type="molecule type" value="Genomic_DNA"/>
</dbReference>
<reference evidence="1" key="1">
    <citation type="submission" date="2020-05" db="EMBL/GenBank/DDBJ databases">
        <authorList>
            <person name="Chiriac C."/>
            <person name="Salcher M."/>
            <person name="Ghai R."/>
            <person name="Kavagutti S V."/>
        </authorList>
    </citation>
    <scope>NUCLEOTIDE SEQUENCE</scope>
</reference>